<name>A0A7J7IXN3_BUGNE</name>
<dbReference type="Gene3D" id="3.40.50.300">
    <property type="entry name" value="P-loop containing nucleotide triphosphate hydrolases"/>
    <property type="match status" value="1"/>
</dbReference>
<keyword evidence="8 11" id="KW-1133">Transmembrane helix</keyword>
<evidence type="ECO:0000256" key="4">
    <source>
        <dbReference type="ARBA" id="ARBA00022692"/>
    </source>
</evidence>
<dbReference type="GO" id="GO:0005524">
    <property type="term" value="F:ATP binding"/>
    <property type="evidence" value="ECO:0007669"/>
    <property type="project" value="UniProtKB-KW"/>
</dbReference>
<evidence type="ECO:0000256" key="11">
    <source>
        <dbReference type="SAM" id="Phobius"/>
    </source>
</evidence>
<evidence type="ECO:0000256" key="1">
    <source>
        <dbReference type="ARBA" id="ARBA00004128"/>
    </source>
</evidence>
<dbReference type="InterPro" id="IPR003439">
    <property type="entry name" value="ABC_transporter-like_ATP-bd"/>
</dbReference>
<dbReference type="Gene3D" id="1.20.1560.10">
    <property type="entry name" value="ABC transporter type 1, transmembrane domain"/>
    <property type="match status" value="1"/>
</dbReference>
<keyword evidence="7" id="KW-0067">ATP-binding</keyword>
<feature type="transmembrane region" description="Helical" evidence="11">
    <location>
        <begin position="303"/>
        <end position="322"/>
    </location>
</feature>
<dbReference type="PROSITE" id="PS50929">
    <property type="entry name" value="ABC_TM1F"/>
    <property type="match status" value="1"/>
</dbReference>
<feature type="transmembrane region" description="Helical" evidence="11">
    <location>
        <begin position="68"/>
        <end position="93"/>
    </location>
</feature>
<dbReference type="PANTHER" id="PTHR24223:SF443">
    <property type="entry name" value="MULTIDRUG-RESISTANCE LIKE PROTEIN 1, ISOFORM I"/>
    <property type="match status" value="1"/>
</dbReference>
<dbReference type="GO" id="GO:0016887">
    <property type="term" value="F:ATP hydrolysis activity"/>
    <property type="evidence" value="ECO:0007669"/>
    <property type="project" value="InterPro"/>
</dbReference>
<dbReference type="InterPro" id="IPR036640">
    <property type="entry name" value="ABC1_TM_sf"/>
</dbReference>
<dbReference type="EMBL" id="VXIV02003323">
    <property type="protein sequence ID" value="KAF6018296.1"/>
    <property type="molecule type" value="Genomic_DNA"/>
</dbReference>
<dbReference type="InterPro" id="IPR050173">
    <property type="entry name" value="ABC_transporter_C-like"/>
</dbReference>
<keyword evidence="15" id="KW-1185">Reference proteome</keyword>
<feature type="transmembrane region" description="Helical" evidence="11">
    <location>
        <begin position="206"/>
        <end position="227"/>
    </location>
</feature>
<evidence type="ECO:0008006" key="16">
    <source>
        <dbReference type="Google" id="ProtNLM"/>
    </source>
</evidence>
<dbReference type="PANTHER" id="PTHR24223">
    <property type="entry name" value="ATP-BINDING CASSETTE SUB-FAMILY C"/>
    <property type="match status" value="1"/>
</dbReference>
<proteinExistence type="inferred from homology"/>
<comment type="subcellular location">
    <subcellularLocation>
        <location evidence="1">Vacuole membrane</location>
        <topology evidence="1">Multi-pass membrane protein</topology>
    </subcellularLocation>
</comment>
<evidence type="ECO:0000313" key="14">
    <source>
        <dbReference type="EMBL" id="KAF6018296.1"/>
    </source>
</evidence>
<feature type="transmembrane region" description="Helical" evidence="11">
    <location>
        <begin position="180"/>
        <end position="200"/>
    </location>
</feature>
<dbReference type="InterPro" id="IPR011527">
    <property type="entry name" value="ABC1_TM_dom"/>
</dbReference>
<dbReference type="Proteomes" id="UP000593567">
    <property type="component" value="Unassembled WGS sequence"/>
</dbReference>
<dbReference type="PROSITE" id="PS50893">
    <property type="entry name" value="ABC_TRANSPORTER_2"/>
    <property type="match status" value="1"/>
</dbReference>
<evidence type="ECO:0000256" key="5">
    <source>
        <dbReference type="ARBA" id="ARBA00022737"/>
    </source>
</evidence>
<evidence type="ECO:0000259" key="12">
    <source>
        <dbReference type="PROSITE" id="PS50893"/>
    </source>
</evidence>
<gene>
    <name evidence="14" type="ORF">EB796_023382</name>
</gene>
<dbReference type="InterPro" id="IPR027417">
    <property type="entry name" value="P-loop_NTPase"/>
</dbReference>
<dbReference type="OrthoDB" id="6500128at2759"/>
<protein>
    <recommendedName>
        <fullName evidence="16">ABCC5</fullName>
    </recommendedName>
</protein>
<feature type="region of interest" description="Disordered" evidence="10">
    <location>
        <begin position="1"/>
        <end position="42"/>
    </location>
</feature>
<dbReference type="FunFam" id="1.20.1560.10:FF:000010">
    <property type="entry name" value="Multidrug resistance-associated ABC transporter"/>
    <property type="match status" value="1"/>
</dbReference>
<keyword evidence="4 11" id="KW-0812">Transmembrane</keyword>
<dbReference type="FunFam" id="3.40.50.300:FF:000074">
    <property type="entry name" value="Multidrug resistance-associated protein 5 isoform 1"/>
    <property type="match status" value="1"/>
</dbReference>
<feature type="transmembrane region" description="Helical" evidence="11">
    <location>
        <begin position="113"/>
        <end position="140"/>
    </location>
</feature>
<reference evidence="14" key="1">
    <citation type="submission" date="2020-06" db="EMBL/GenBank/DDBJ databases">
        <title>Draft genome of Bugula neritina, a colonial animal packing powerful symbionts and potential medicines.</title>
        <authorList>
            <person name="Rayko M."/>
        </authorList>
    </citation>
    <scope>NUCLEOTIDE SEQUENCE [LARGE SCALE GENOMIC DNA]</scope>
    <source>
        <strain evidence="14">Kwan_BN1</strain>
    </source>
</reference>
<evidence type="ECO:0000259" key="13">
    <source>
        <dbReference type="PROSITE" id="PS50929"/>
    </source>
</evidence>
<keyword evidence="3" id="KW-0813">Transport</keyword>
<accession>A0A7J7IXN3</accession>
<dbReference type="InterPro" id="IPR003593">
    <property type="entry name" value="AAA+_ATPase"/>
</dbReference>
<comment type="caution">
    <text evidence="14">The sequence shown here is derived from an EMBL/GenBank/DDBJ whole genome shotgun (WGS) entry which is preliminary data.</text>
</comment>
<keyword evidence="9 11" id="KW-0472">Membrane</keyword>
<evidence type="ECO:0000256" key="7">
    <source>
        <dbReference type="ARBA" id="ARBA00022840"/>
    </source>
</evidence>
<comment type="similarity">
    <text evidence="2">Belongs to the ABC transporter superfamily. ABCC family. Conjugate transporter (TC 3.A.1.208) subfamily.</text>
</comment>
<evidence type="ECO:0000256" key="3">
    <source>
        <dbReference type="ARBA" id="ARBA00022448"/>
    </source>
</evidence>
<evidence type="ECO:0000256" key="10">
    <source>
        <dbReference type="SAM" id="MobiDB-lite"/>
    </source>
</evidence>
<dbReference type="Pfam" id="PF00664">
    <property type="entry name" value="ABC_membrane"/>
    <property type="match status" value="1"/>
</dbReference>
<dbReference type="InterPro" id="IPR017871">
    <property type="entry name" value="ABC_transporter-like_CS"/>
</dbReference>
<dbReference type="SUPFAM" id="SSF52540">
    <property type="entry name" value="P-loop containing nucleoside triphosphate hydrolases"/>
    <property type="match status" value="1"/>
</dbReference>
<evidence type="ECO:0000256" key="2">
    <source>
        <dbReference type="ARBA" id="ARBA00009726"/>
    </source>
</evidence>
<feature type="domain" description="ABC transporter" evidence="12">
    <location>
        <begin position="396"/>
        <end position="630"/>
    </location>
</feature>
<keyword evidence="6" id="KW-0547">Nucleotide-binding</keyword>
<evidence type="ECO:0000256" key="9">
    <source>
        <dbReference type="ARBA" id="ARBA00023136"/>
    </source>
</evidence>
<dbReference type="SMART" id="SM00382">
    <property type="entry name" value="AAA"/>
    <property type="match status" value="1"/>
</dbReference>
<dbReference type="SUPFAM" id="SSF90123">
    <property type="entry name" value="ABC transporter transmembrane region"/>
    <property type="match status" value="1"/>
</dbReference>
<evidence type="ECO:0000256" key="6">
    <source>
        <dbReference type="ARBA" id="ARBA00022741"/>
    </source>
</evidence>
<dbReference type="PROSITE" id="PS00211">
    <property type="entry name" value="ABC_TRANSPORTER_1"/>
    <property type="match status" value="1"/>
</dbReference>
<dbReference type="CDD" id="cd03244">
    <property type="entry name" value="ABCC_MRP_domain2"/>
    <property type="match status" value="1"/>
</dbReference>
<feature type="compositionally biased region" description="Acidic residues" evidence="10">
    <location>
        <begin position="29"/>
        <end position="42"/>
    </location>
</feature>
<keyword evidence="5" id="KW-0677">Repeat</keyword>
<dbReference type="CDD" id="cd18603">
    <property type="entry name" value="ABC_6TM_MRP1_2_3_6_D2_like"/>
    <property type="match status" value="1"/>
</dbReference>
<evidence type="ECO:0000256" key="8">
    <source>
        <dbReference type="ARBA" id="ARBA00022989"/>
    </source>
</evidence>
<dbReference type="Pfam" id="PF00005">
    <property type="entry name" value="ABC_tran"/>
    <property type="match status" value="1"/>
</dbReference>
<dbReference type="GO" id="GO:0140359">
    <property type="term" value="F:ABC-type transporter activity"/>
    <property type="evidence" value="ECO:0007669"/>
    <property type="project" value="InterPro"/>
</dbReference>
<dbReference type="GO" id="GO:0005774">
    <property type="term" value="C:vacuolar membrane"/>
    <property type="evidence" value="ECO:0007669"/>
    <property type="project" value="UniProtKB-SubCell"/>
</dbReference>
<organism evidence="14 15">
    <name type="scientific">Bugula neritina</name>
    <name type="common">Brown bryozoan</name>
    <name type="synonym">Sertularia neritina</name>
    <dbReference type="NCBI Taxonomy" id="10212"/>
    <lineage>
        <taxon>Eukaryota</taxon>
        <taxon>Metazoa</taxon>
        <taxon>Spiralia</taxon>
        <taxon>Lophotrochozoa</taxon>
        <taxon>Bryozoa</taxon>
        <taxon>Gymnolaemata</taxon>
        <taxon>Cheilostomatida</taxon>
        <taxon>Flustrina</taxon>
        <taxon>Buguloidea</taxon>
        <taxon>Bugulidae</taxon>
        <taxon>Bugula</taxon>
    </lineage>
</organism>
<feature type="domain" description="ABC transmembrane type-1" evidence="13">
    <location>
        <begin position="68"/>
        <end position="360"/>
    </location>
</feature>
<sequence>MLRRLESTTVSVKEGREAGESPSRQASQEFDDDEDDDVYDEQEEVETGKVAWNVYLTYFKSMGLRNAFLGLLLILVSGGFSLAYSIWLSLWTGDEVFVNNSTESVKQAAMEKYLGGMSALGVGDISAVLCFTLAAAYCFCEASSNLHRTLLSNILRAKSSFFDVKPLGMILNRFSKDIDVVDTGVGWSVVYLAWTIIALLTSIGGILYATPFFVIAIIPISALYLYIQRFYICTARQLRRLSSKASSPIYAHFSETLHGCQTIRAYKHQERFIEDNRDKIEKFNVYRYFDDSSDNWLDVRMTATGGLLVFLAATFCVVSTQIPYLKSHLTSSLVGLALTLVFDITNVLNGMVWTISNVETNIVSVERIKEYSEIEREADWTTDNKPSRQWPSSGVIEFSKYATRYRPELDLVIKDFNLEIHSKEKIGIVGRTGAGKSSLTLALFRMIESAKGCIKIDGVDISTLGLHDLRCRLTILPQDPVLFSGSFRDNLDPFSSYTDSQLWEVLSQCQLKEYVSNQPGQLTAECGEGGKNLSVGQRQLICLARALLRKTKILIMDEATAAVDLKTDDVIQKTIRSEFADCTILTIAHRLNTIMDCDRILVMSKGTIAEFDSPKSLLDNKESIFYGMAKDAGLVE</sequence>
<evidence type="ECO:0000313" key="15">
    <source>
        <dbReference type="Proteomes" id="UP000593567"/>
    </source>
</evidence>
<dbReference type="AlphaFoldDB" id="A0A7J7IXN3"/>